<keyword evidence="2" id="KW-0238">DNA-binding</keyword>
<dbReference type="InterPro" id="IPR014710">
    <property type="entry name" value="RmlC-like_jellyroll"/>
</dbReference>
<reference evidence="5 6" key="1">
    <citation type="submission" date="2020-04" db="EMBL/GenBank/DDBJ databases">
        <title>Thalassotalea sp. M1531, isolated from the surface of marine red alga.</title>
        <authorList>
            <person name="Pang L."/>
            <person name="Lu D.-C."/>
        </authorList>
    </citation>
    <scope>NUCLEOTIDE SEQUENCE [LARGE SCALE GENOMIC DNA]</scope>
    <source>
        <strain evidence="5 6">M1531</strain>
    </source>
</reference>
<keyword evidence="6" id="KW-1185">Reference proteome</keyword>
<evidence type="ECO:0000313" key="5">
    <source>
        <dbReference type="EMBL" id="NMP30380.1"/>
    </source>
</evidence>
<dbReference type="Proteomes" id="UP000568664">
    <property type="component" value="Unassembled WGS sequence"/>
</dbReference>
<name>A0A7Y0Q6V5_9GAMM</name>
<dbReference type="InterPro" id="IPR018060">
    <property type="entry name" value="HTH_AraC"/>
</dbReference>
<feature type="domain" description="HTH araC/xylS-type" evidence="4">
    <location>
        <begin position="140"/>
        <end position="238"/>
    </location>
</feature>
<dbReference type="InterPro" id="IPR009057">
    <property type="entry name" value="Homeodomain-like_sf"/>
</dbReference>
<proteinExistence type="predicted"/>
<dbReference type="InterPro" id="IPR050204">
    <property type="entry name" value="AraC_XylS_family_regulators"/>
</dbReference>
<evidence type="ECO:0000256" key="3">
    <source>
        <dbReference type="ARBA" id="ARBA00023163"/>
    </source>
</evidence>
<keyword evidence="1" id="KW-0805">Transcription regulation</keyword>
<evidence type="ECO:0000256" key="2">
    <source>
        <dbReference type="ARBA" id="ARBA00023125"/>
    </source>
</evidence>
<organism evidence="5 6">
    <name type="scientific">Thalassotalea algicola</name>
    <dbReference type="NCBI Taxonomy" id="2716224"/>
    <lineage>
        <taxon>Bacteria</taxon>
        <taxon>Pseudomonadati</taxon>
        <taxon>Pseudomonadota</taxon>
        <taxon>Gammaproteobacteria</taxon>
        <taxon>Alteromonadales</taxon>
        <taxon>Colwelliaceae</taxon>
        <taxon>Thalassotalea</taxon>
    </lineage>
</organism>
<dbReference type="GO" id="GO:0003700">
    <property type="term" value="F:DNA-binding transcription factor activity"/>
    <property type="evidence" value="ECO:0007669"/>
    <property type="project" value="InterPro"/>
</dbReference>
<dbReference type="EMBL" id="JABBXH010000001">
    <property type="protein sequence ID" value="NMP30380.1"/>
    <property type="molecule type" value="Genomic_DNA"/>
</dbReference>
<dbReference type="SUPFAM" id="SSF46689">
    <property type="entry name" value="Homeodomain-like"/>
    <property type="match status" value="2"/>
</dbReference>
<dbReference type="SMART" id="SM00342">
    <property type="entry name" value="HTH_ARAC"/>
    <property type="match status" value="1"/>
</dbReference>
<dbReference type="Gene3D" id="1.10.10.60">
    <property type="entry name" value="Homeodomain-like"/>
    <property type="match status" value="2"/>
</dbReference>
<evidence type="ECO:0000259" key="4">
    <source>
        <dbReference type="PROSITE" id="PS01124"/>
    </source>
</evidence>
<dbReference type="InterPro" id="IPR011051">
    <property type="entry name" value="RmlC_Cupin_sf"/>
</dbReference>
<dbReference type="GO" id="GO:0043565">
    <property type="term" value="F:sequence-specific DNA binding"/>
    <property type="evidence" value="ECO:0007669"/>
    <property type="project" value="InterPro"/>
</dbReference>
<dbReference type="PROSITE" id="PS01124">
    <property type="entry name" value="HTH_ARAC_FAMILY_2"/>
    <property type="match status" value="1"/>
</dbReference>
<dbReference type="Pfam" id="PF12833">
    <property type="entry name" value="HTH_18"/>
    <property type="match status" value="1"/>
</dbReference>
<dbReference type="PANTHER" id="PTHR46796:SF10">
    <property type="entry name" value="TRANSCRIPTIONAL ACTIVATOR FEAR"/>
    <property type="match status" value="1"/>
</dbReference>
<dbReference type="Gene3D" id="2.60.120.10">
    <property type="entry name" value="Jelly Rolls"/>
    <property type="match status" value="1"/>
</dbReference>
<sequence>MSINLSLSIRSYTKRQQSHAHGYCQLVLPIQGNIDIDIEGEKETIGPKRCAAIFANQTHSFSAHEHARFLVADLNKLPINLIEESKHYVSISESFYAYILFIEKQLAASQFLSIEQQVNQLFWQLLSSQTFYQNIDLRISRVLEYLEDNLAQAIELPALANIACLSLSQFKALFKKQLTLTPKQYLTKLRMEKAKSLLSYTDLPISLIAEQVGYLNNSAFSRRFHAHFNQPPTAIRNH</sequence>
<dbReference type="PANTHER" id="PTHR46796">
    <property type="entry name" value="HTH-TYPE TRANSCRIPTIONAL ACTIVATOR RHAS-RELATED"/>
    <property type="match status" value="1"/>
</dbReference>
<gene>
    <name evidence="5" type="ORF">HII17_02295</name>
</gene>
<accession>A0A7Y0Q6V5</accession>
<evidence type="ECO:0000313" key="6">
    <source>
        <dbReference type="Proteomes" id="UP000568664"/>
    </source>
</evidence>
<dbReference type="AlphaFoldDB" id="A0A7Y0Q6V5"/>
<protein>
    <submittedName>
        <fullName evidence="5">Helix-turn-helix transcriptional regulator</fullName>
    </submittedName>
</protein>
<dbReference type="SUPFAM" id="SSF51182">
    <property type="entry name" value="RmlC-like cupins"/>
    <property type="match status" value="1"/>
</dbReference>
<evidence type="ECO:0000256" key="1">
    <source>
        <dbReference type="ARBA" id="ARBA00023015"/>
    </source>
</evidence>
<comment type="caution">
    <text evidence="5">The sequence shown here is derived from an EMBL/GenBank/DDBJ whole genome shotgun (WGS) entry which is preliminary data.</text>
</comment>
<keyword evidence="3" id="KW-0804">Transcription</keyword>
<dbReference type="RefSeq" id="WP_169073697.1">
    <property type="nucleotide sequence ID" value="NZ_JABBXH010000001.1"/>
</dbReference>